<dbReference type="InterPro" id="IPR003847">
    <property type="entry name" value="Put_antitoxin"/>
</dbReference>
<evidence type="ECO:0000313" key="5">
    <source>
        <dbReference type="Proteomes" id="UP000186165"/>
    </source>
</evidence>
<dbReference type="KEGG" id="halh:HTSR_0838"/>
<dbReference type="Proteomes" id="UP000186165">
    <property type="component" value="Chromosome"/>
</dbReference>
<dbReference type="AlphaFoldDB" id="A0A1D8S3V4"/>
<dbReference type="Proteomes" id="UP000185608">
    <property type="component" value="Chromosome"/>
</dbReference>
<keyword evidence="5" id="KW-1185">Reference proteome</keyword>
<dbReference type="STRING" id="1873524.HSR6_0865"/>
<gene>
    <name evidence="3" type="ORF">HSR6_0865</name>
    <name evidence="2" type="ORF">HTSR_0838</name>
</gene>
<reference evidence="3" key="3">
    <citation type="journal article" date="2017" name="ISME J.">
        <title>Discovery of anaerobic lithoheterotrophic haloarchaea, ubiquitous in hypersaline habitats.</title>
        <authorList>
            <person name="Sorokin D.Y."/>
            <person name="Messina E."/>
            <person name="Smedile F."/>
            <person name="Roman P."/>
            <person name="Damste J.S.S."/>
            <person name="Ciordia S."/>
            <person name="Mena M.C."/>
            <person name="Ferrer M."/>
            <person name="Golyshin P.N."/>
            <person name="Kublanov I.V."/>
            <person name="Samarov N.I."/>
            <person name="Toshchakov S.V."/>
            <person name="La Cono V."/>
            <person name="Yakimov M.M."/>
        </authorList>
    </citation>
    <scope>NUCLEOTIDE SEQUENCE</scope>
    <source>
        <strain evidence="3">HSR6</strain>
    </source>
</reference>
<evidence type="ECO:0000313" key="2">
    <source>
        <dbReference type="EMBL" id="AOW80024.1"/>
    </source>
</evidence>
<name>A0A1D8S3V4_9EURY</name>
<evidence type="ECO:0000313" key="3">
    <source>
        <dbReference type="EMBL" id="APE95318.1"/>
    </source>
</evidence>
<evidence type="ECO:0000256" key="1">
    <source>
        <dbReference type="ARBA" id="ARBA00022649"/>
    </source>
</evidence>
<organism evidence="2 4">
    <name type="scientific">Halodesulfurarchaeum formicicum</name>
    <dbReference type="NCBI Taxonomy" id="1873524"/>
    <lineage>
        <taxon>Archaea</taxon>
        <taxon>Methanobacteriati</taxon>
        <taxon>Methanobacteriota</taxon>
        <taxon>Stenosarchaea group</taxon>
        <taxon>Halobacteria</taxon>
        <taxon>Halobacteriales</taxon>
        <taxon>Halobacteriaceae</taxon>
        <taxon>Halodesulfurarchaeum</taxon>
    </lineage>
</organism>
<accession>A0A1D8S3V4</accession>
<dbReference type="GeneID" id="30417384"/>
<sequence>MKRIEISEKAWERLETQKREGESPSETILRLIRDQLFMDGFGAMSDVEGFEKSVKNTREELDNDLKGRSSR</sequence>
<dbReference type="RefSeq" id="WP_070364754.1">
    <property type="nucleotide sequence ID" value="NZ_CP016070.1"/>
</dbReference>
<accession>A0A1J1AB05</accession>
<dbReference type="Pfam" id="PF02697">
    <property type="entry name" value="VAPB_antitox"/>
    <property type="match status" value="1"/>
</dbReference>
<proteinExistence type="predicted"/>
<dbReference type="KEGG" id="hhsr:HSR6_0865"/>
<dbReference type="EMBL" id="CP016804">
    <property type="protein sequence ID" value="APE95318.1"/>
    <property type="molecule type" value="Genomic_DNA"/>
</dbReference>
<reference evidence="2 4" key="1">
    <citation type="submission" date="2016-06" db="EMBL/GenBank/DDBJ databases">
        <title>Discovery of anaerobic lithoheterotrophic haloarchaeon capable of sulfur respiration by hydrogen and formate.</title>
        <authorList>
            <person name="Sorokin D.Y."/>
            <person name="Kublanov I.V."/>
            <person name="Roman P."/>
            <person name="Sinninghe Damste J.S."/>
            <person name="Golyshin P.N."/>
            <person name="Rojo D."/>
            <person name="Ciordia S."/>
            <person name="Mena Md.C."/>
            <person name="Ferrer M."/>
            <person name="Smedile F."/>
            <person name="Messina E."/>
            <person name="La Cono V."/>
            <person name="Yakimov M.M."/>
        </authorList>
    </citation>
    <scope>NUCLEOTIDE SEQUENCE [LARGE SCALE GENOMIC DNA]</scope>
    <source>
        <strain evidence="2 4">HTSR1</strain>
    </source>
</reference>
<evidence type="ECO:0008006" key="6">
    <source>
        <dbReference type="Google" id="ProtNLM"/>
    </source>
</evidence>
<protein>
    <recommendedName>
        <fullName evidence="6">CopG family transcriptional regulator</fullName>
    </recommendedName>
</protein>
<dbReference type="EMBL" id="CP016070">
    <property type="protein sequence ID" value="AOW80024.1"/>
    <property type="molecule type" value="Genomic_DNA"/>
</dbReference>
<reference evidence="5" key="2">
    <citation type="submission" date="2016-08" db="EMBL/GenBank/DDBJ databases">
        <title>Discovery of first anaerobic lithoheterotrophic haloarchae widely represented in hypersaline habitats.</title>
        <authorList>
            <person name="Sorokin D.Y."/>
            <person name="Kublanov I.V."/>
            <person name="Roman P."/>
            <person name="Sinninghe Damste J.S."/>
            <person name="Golyshin P.N."/>
            <person name="Rojo D."/>
            <person name="Ciordia S."/>
            <person name="Mena Md.C."/>
            <person name="Ferrer M."/>
            <person name="Smedile F."/>
            <person name="Messina E."/>
            <person name="La Cono V."/>
            <person name="Yakimov M.M."/>
        </authorList>
    </citation>
    <scope>NUCLEOTIDE SEQUENCE [LARGE SCALE GENOMIC DNA]</scope>
    <source>
        <strain evidence="5">HSR6</strain>
    </source>
</reference>
<keyword evidence="1" id="KW-1277">Toxin-antitoxin system</keyword>
<evidence type="ECO:0000313" key="4">
    <source>
        <dbReference type="Proteomes" id="UP000185608"/>
    </source>
</evidence>